<dbReference type="Pfam" id="PF05565">
    <property type="entry name" value="Sipho_Gp157"/>
    <property type="match status" value="1"/>
</dbReference>
<feature type="coiled-coil region" evidence="1">
    <location>
        <begin position="51"/>
        <end position="78"/>
    </location>
</feature>
<proteinExistence type="predicted"/>
<evidence type="ECO:0000313" key="2">
    <source>
        <dbReference type="EMBL" id="CDH06715.1"/>
    </source>
</evidence>
<dbReference type="HOGENOM" id="CLU_124446_2_1_6"/>
<reference evidence="2" key="1">
    <citation type="submission" date="2013-07" db="EMBL/GenBank/DDBJ databases">
        <title>Sub-species coevolution in mutualistic symbiosis.</title>
        <authorList>
            <person name="Murfin K."/>
            <person name="Klassen J."/>
            <person name="Lee M."/>
            <person name="Forst S."/>
            <person name="Stock P."/>
            <person name="Goodrich-Blair H."/>
        </authorList>
    </citation>
    <scope>NUCLEOTIDE SEQUENCE [LARGE SCALE GENOMIC DNA]</scope>
    <source>
        <strain evidence="2">Oregonense</strain>
    </source>
</reference>
<dbReference type="RefSeq" id="WP_038258071.1">
    <property type="nucleotide sequence ID" value="NZ_CAWLUU010000210.1"/>
</dbReference>
<name>A0A077P6K6_XENBV</name>
<protein>
    <submittedName>
        <fullName evidence="2">Similar to bacteriophage protein</fullName>
    </submittedName>
</protein>
<dbReference type="Proteomes" id="UP000028483">
    <property type="component" value="Unassembled WGS sequence"/>
</dbReference>
<dbReference type="AlphaFoldDB" id="A0A077P6K6"/>
<sequence>MTTTAIALAADYDALQKLIEAGDFSPEDIADTLEGIEGELGNKFDSVMVHVRNLEGQARTLDEEARRLTERKRSFEGQVKHLKKYILECLLKADLNSLKTTKNTFSTRQNPAKVIIDNEILLPDDLVDVQTITAPDKKAIKDAIERGETVPGAHIEIGERSLQVR</sequence>
<keyword evidence="1" id="KW-0175">Coiled coil</keyword>
<dbReference type="InterPro" id="IPR008840">
    <property type="entry name" value="Sipho_Gp157"/>
</dbReference>
<organism evidence="2 3">
    <name type="scientific">Xenorhabdus bovienii str. oregonense</name>
    <dbReference type="NCBI Taxonomy" id="1398202"/>
    <lineage>
        <taxon>Bacteria</taxon>
        <taxon>Pseudomonadati</taxon>
        <taxon>Pseudomonadota</taxon>
        <taxon>Gammaproteobacteria</taxon>
        <taxon>Enterobacterales</taxon>
        <taxon>Morganellaceae</taxon>
        <taxon>Xenorhabdus</taxon>
    </lineage>
</organism>
<evidence type="ECO:0000256" key="1">
    <source>
        <dbReference type="SAM" id="Coils"/>
    </source>
</evidence>
<evidence type="ECO:0000313" key="3">
    <source>
        <dbReference type="Proteomes" id="UP000028483"/>
    </source>
</evidence>
<dbReference type="EMBL" id="CBSX010000158">
    <property type="protein sequence ID" value="CDH06715.1"/>
    <property type="molecule type" value="Genomic_DNA"/>
</dbReference>
<gene>
    <name evidence="2" type="ORF">XBO1_2400016</name>
</gene>
<accession>A0A077P6K6</accession>
<comment type="caution">
    <text evidence="2">The sequence shown here is derived from an EMBL/GenBank/DDBJ whole genome shotgun (WGS) entry which is preliminary data.</text>
</comment>